<dbReference type="InterPro" id="IPR013853">
    <property type="entry name" value="EIIC-GAT"/>
</dbReference>
<evidence type="ECO:0000256" key="2">
    <source>
        <dbReference type="ARBA" id="ARBA00022448"/>
    </source>
</evidence>
<dbReference type="GO" id="GO:0005886">
    <property type="term" value="C:plasma membrane"/>
    <property type="evidence" value="ECO:0007669"/>
    <property type="project" value="UniProtKB-SubCell"/>
</dbReference>
<feature type="transmembrane region" description="Helical" evidence="9">
    <location>
        <begin position="249"/>
        <end position="270"/>
    </location>
</feature>
<evidence type="ECO:0000256" key="9">
    <source>
        <dbReference type="SAM" id="Phobius"/>
    </source>
</evidence>
<dbReference type="OrthoDB" id="9787936at2"/>
<organism evidence="11 12">
    <name type="scientific">Nitratireductor pacificus pht-3B</name>
    <dbReference type="NCBI Taxonomy" id="391937"/>
    <lineage>
        <taxon>Bacteria</taxon>
        <taxon>Pseudomonadati</taxon>
        <taxon>Pseudomonadota</taxon>
        <taxon>Alphaproteobacteria</taxon>
        <taxon>Hyphomicrobiales</taxon>
        <taxon>Phyllobacteriaceae</taxon>
        <taxon>Nitratireductor</taxon>
    </lineage>
</organism>
<dbReference type="PANTHER" id="PTHR37324:SF2">
    <property type="entry name" value="PTS SYSTEM GALACTITOL-SPECIFIC EIIC COMPONENT"/>
    <property type="match status" value="1"/>
</dbReference>
<dbReference type="PROSITE" id="PS51104">
    <property type="entry name" value="PTS_EIIC_TYPE_2"/>
    <property type="match status" value="1"/>
</dbReference>
<evidence type="ECO:0000256" key="5">
    <source>
        <dbReference type="ARBA" id="ARBA00022683"/>
    </source>
</evidence>
<keyword evidence="6 9" id="KW-0812">Transmembrane</keyword>
<sequence length="467" mass="49094">MDTFLSGLKAAVDTLGATVLLPIVIFIIAVVLGARMGKAFRAAVTIGVAFIGINLVLGLMLGSIGDVAQAIVTNTGIQRDIVDVGWPSAAAIAFGSSVGLWVIPIGIAVNIALLLTRMTRTLNVDVWNFWHFAFIGSLAVAATGSLAYGLVIAALMAALSLLFADWSAKAVQKFYGIPGVSVPHLASAQILPIAIVVNWLIERIPGINRINISTETIEKRFGVFGEPVVLGLIIGLVLGVIAYYNAGDFGVVLSKVLQTGMTLAAVMLLLPRMVKILMEGLLPVSEAAQEFVRKRTGDRELLVGLDSAILIGHPAAISSSLILVPIAIVLSIILPGNRVILFADLAVIPFIVAMTAPLMRGNVFRMVIVGTVTLAVGFYVANALAPLFTSAAVDSGFQMPENAVQITSVVDGFLWISYAVIAAIRGLGVAGLALLAAIIAACFWLYRRNTAAWERAAGAEDEAEQQG</sequence>
<dbReference type="InterPro" id="IPR013014">
    <property type="entry name" value="PTS_EIIC_2"/>
</dbReference>
<dbReference type="Proteomes" id="UP000006786">
    <property type="component" value="Unassembled WGS sequence"/>
</dbReference>
<comment type="subcellular location">
    <subcellularLocation>
        <location evidence="1">Cell membrane</location>
        <topology evidence="1">Multi-pass membrane protein</topology>
    </subcellularLocation>
</comment>
<gene>
    <name evidence="11" type="ORF">NA2_02474</name>
</gene>
<feature type="transmembrane region" description="Helical" evidence="9">
    <location>
        <begin position="46"/>
        <end position="72"/>
    </location>
</feature>
<evidence type="ECO:0000256" key="1">
    <source>
        <dbReference type="ARBA" id="ARBA00004651"/>
    </source>
</evidence>
<evidence type="ECO:0000259" key="10">
    <source>
        <dbReference type="PROSITE" id="PS51104"/>
    </source>
</evidence>
<feature type="domain" description="PTS EIIC type-2" evidence="10">
    <location>
        <begin position="9"/>
        <end position="447"/>
    </location>
</feature>
<comment type="caution">
    <text evidence="11">The sequence shown here is derived from an EMBL/GenBank/DDBJ whole genome shotgun (WGS) entry which is preliminary data.</text>
</comment>
<dbReference type="InterPro" id="IPR004703">
    <property type="entry name" value="PTS_sugar-sp_permease"/>
</dbReference>
<protein>
    <submittedName>
        <fullName evidence="11">PTS system galactitol-specific IIC component</fullName>
    </submittedName>
</protein>
<feature type="transmembrane region" description="Helical" evidence="9">
    <location>
        <begin position="182"/>
        <end position="201"/>
    </location>
</feature>
<dbReference type="PATRIC" id="fig|391937.3.peg.513"/>
<reference evidence="11 12" key="1">
    <citation type="journal article" date="2012" name="J. Bacteriol.">
        <title>Genome Sequence of Nitratireductor pacificus Type Strain pht-3B.</title>
        <authorList>
            <person name="Lai Q."/>
            <person name="Li G."/>
            <person name="Shao Z."/>
        </authorList>
    </citation>
    <scope>NUCLEOTIDE SEQUENCE [LARGE SCALE GENOMIC DNA]</scope>
    <source>
        <strain evidence="12">pht-3B</strain>
    </source>
</reference>
<feature type="transmembrane region" description="Helical" evidence="9">
    <location>
        <begin position="129"/>
        <end position="162"/>
    </location>
</feature>
<dbReference type="RefSeq" id="WP_008593811.1">
    <property type="nucleotide sequence ID" value="NZ_AMRM01000002.1"/>
</dbReference>
<proteinExistence type="predicted"/>
<feature type="transmembrane region" description="Helical" evidence="9">
    <location>
        <begin position="15"/>
        <end position="34"/>
    </location>
</feature>
<feature type="transmembrane region" description="Helical" evidence="9">
    <location>
        <begin position="92"/>
        <end position="117"/>
    </location>
</feature>
<dbReference type="eggNOG" id="COG3775">
    <property type="taxonomic scope" value="Bacteria"/>
</dbReference>
<evidence type="ECO:0000256" key="3">
    <source>
        <dbReference type="ARBA" id="ARBA00022475"/>
    </source>
</evidence>
<keyword evidence="7 9" id="KW-1133">Transmembrane helix</keyword>
<feature type="transmembrane region" description="Helical" evidence="9">
    <location>
        <begin position="301"/>
        <end position="334"/>
    </location>
</feature>
<feature type="transmembrane region" description="Helical" evidence="9">
    <location>
        <begin position="366"/>
        <end position="393"/>
    </location>
</feature>
<feature type="transmembrane region" description="Helical" evidence="9">
    <location>
        <begin position="340"/>
        <end position="359"/>
    </location>
</feature>
<dbReference type="EMBL" id="AMRM01000002">
    <property type="protein sequence ID" value="EKF20613.1"/>
    <property type="molecule type" value="Genomic_DNA"/>
</dbReference>
<dbReference type="PANTHER" id="PTHR37324">
    <property type="entry name" value="PTS SYSTEM GALACTITOL-SPECIFIC EIIC COMPONENT"/>
    <property type="match status" value="1"/>
</dbReference>
<feature type="transmembrane region" description="Helical" evidence="9">
    <location>
        <begin position="413"/>
        <end position="446"/>
    </location>
</feature>
<name>K2N932_9HYPH</name>
<evidence type="ECO:0000256" key="6">
    <source>
        <dbReference type="ARBA" id="ARBA00022692"/>
    </source>
</evidence>
<evidence type="ECO:0000256" key="8">
    <source>
        <dbReference type="ARBA" id="ARBA00023136"/>
    </source>
</evidence>
<evidence type="ECO:0000256" key="4">
    <source>
        <dbReference type="ARBA" id="ARBA00022597"/>
    </source>
</evidence>
<keyword evidence="12" id="KW-1185">Reference proteome</keyword>
<feature type="transmembrane region" description="Helical" evidence="9">
    <location>
        <begin position="221"/>
        <end position="243"/>
    </location>
</feature>
<dbReference type="GO" id="GO:0009401">
    <property type="term" value="P:phosphoenolpyruvate-dependent sugar phosphotransferase system"/>
    <property type="evidence" value="ECO:0007669"/>
    <property type="project" value="UniProtKB-KW"/>
</dbReference>
<dbReference type="AlphaFoldDB" id="K2N932"/>
<keyword evidence="3" id="KW-1003">Cell membrane</keyword>
<dbReference type="Pfam" id="PF03611">
    <property type="entry name" value="EIIC-GAT"/>
    <property type="match status" value="1"/>
</dbReference>
<evidence type="ECO:0000313" key="11">
    <source>
        <dbReference type="EMBL" id="EKF20613.1"/>
    </source>
</evidence>
<keyword evidence="2" id="KW-0813">Transport</keyword>
<evidence type="ECO:0000256" key="7">
    <source>
        <dbReference type="ARBA" id="ARBA00022989"/>
    </source>
</evidence>
<keyword evidence="4" id="KW-0762">Sugar transport</keyword>
<dbReference type="GO" id="GO:0015577">
    <property type="term" value="F:galactitol transmembrane transporter activity"/>
    <property type="evidence" value="ECO:0007669"/>
    <property type="project" value="InterPro"/>
</dbReference>
<keyword evidence="8 9" id="KW-0472">Membrane</keyword>
<keyword evidence="5" id="KW-0598">Phosphotransferase system</keyword>
<dbReference type="STRING" id="391937.NA2_02474"/>
<accession>K2N932</accession>
<dbReference type="PIRSF" id="PIRSF006304">
    <property type="entry name" value="GatC"/>
    <property type="match status" value="1"/>
</dbReference>
<evidence type="ECO:0000313" key="12">
    <source>
        <dbReference type="Proteomes" id="UP000006786"/>
    </source>
</evidence>